<dbReference type="GO" id="GO:0000987">
    <property type="term" value="F:cis-regulatory region sequence-specific DNA binding"/>
    <property type="evidence" value="ECO:0007669"/>
    <property type="project" value="InterPro"/>
</dbReference>
<organism evidence="3 4">
    <name type="scientific">Bilophila wadsworthia (strain 3_1_6)</name>
    <dbReference type="NCBI Taxonomy" id="563192"/>
    <lineage>
        <taxon>Bacteria</taxon>
        <taxon>Pseudomonadati</taxon>
        <taxon>Thermodesulfobacteriota</taxon>
        <taxon>Desulfovibrionia</taxon>
        <taxon>Desulfovibrionales</taxon>
        <taxon>Desulfovibrionaceae</taxon>
        <taxon>Bilophila</taxon>
    </lineage>
</organism>
<dbReference type="InterPro" id="IPR026262">
    <property type="entry name" value="DinJ"/>
</dbReference>
<dbReference type="EMBL" id="ADCP02000003">
    <property type="protein sequence ID" value="EFV44475.2"/>
    <property type="molecule type" value="Genomic_DNA"/>
</dbReference>
<dbReference type="STRING" id="563192.HMPREF0179_01669"/>
<dbReference type="PANTHER" id="PTHR38781">
    <property type="entry name" value="ANTITOXIN DINJ-RELATED"/>
    <property type="match status" value="1"/>
</dbReference>
<dbReference type="Pfam" id="PF04221">
    <property type="entry name" value="RelB"/>
    <property type="match status" value="1"/>
</dbReference>
<keyword evidence="2" id="KW-1277">Toxin-antitoxin system</keyword>
<dbReference type="PIRSF" id="PIRSF003108">
    <property type="entry name" value="DinJ"/>
    <property type="match status" value="1"/>
</dbReference>
<dbReference type="GO" id="GO:0006351">
    <property type="term" value="P:DNA-templated transcription"/>
    <property type="evidence" value="ECO:0007669"/>
    <property type="project" value="TreeGrafter"/>
</dbReference>
<dbReference type="InterPro" id="IPR013321">
    <property type="entry name" value="Arc_rbn_hlx_hlx"/>
</dbReference>
<dbReference type="GO" id="GO:0044010">
    <property type="term" value="P:single-species biofilm formation"/>
    <property type="evidence" value="ECO:0007669"/>
    <property type="project" value="InterPro"/>
</dbReference>
<evidence type="ECO:0000313" key="3">
    <source>
        <dbReference type="EMBL" id="EFV44475.2"/>
    </source>
</evidence>
<dbReference type="NCBIfam" id="TIGR02384">
    <property type="entry name" value="RelB_DinJ"/>
    <property type="match status" value="1"/>
</dbReference>
<sequence>MASTTMVHIRVDEKLKREACAALDGMGLSLSDAVRLLLVRVAAEKALPFEIRVPNTSTIRAMEDVNVGTLESFKSVTALMASIDENN</sequence>
<dbReference type="GeneID" id="78087365"/>
<keyword evidence="4" id="KW-1185">Reference proteome</keyword>
<dbReference type="Proteomes" id="UP000006034">
    <property type="component" value="Unassembled WGS sequence"/>
</dbReference>
<dbReference type="Gene3D" id="1.10.1220.10">
    <property type="entry name" value="Met repressor-like"/>
    <property type="match status" value="1"/>
</dbReference>
<accession>E5Y656</accession>
<dbReference type="eggNOG" id="COG3077">
    <property type="taxonomic scope" value="Bacteria"/>
</dbReference>
<reference evidence="3 4" key="1">
    <citation type="submission" date="2010-10" db="EMBL/GenBank/DDBJ databases">
        <authorList>
            <consortium name="The Broad Institute Genome Sequencing Platform"/>
            <person name="Ward D."/>
            <person name="Earl A."/>
            <person name="Feldgarden M."/>
            <person name="Young S.K."/>
            <person name="Gargeya S."/>
            <person name="Zeng Q."/>
            <person name="Alvarado L."/>
            <person name="Berlin A."/>
            <person name="Bochicchio J."/>
            <person name="Chapman S.B."/>
            <person name="Chen Z."/>
            <person name="Freedman E."/>
            <person name="Gellesch M."/>
            <person name="Goldberg J."/>
            <person name="Griggs A."/>
            <person name="Gujja S."/>
            <person name="Heilman E."/>
            <person name="Heiman D."/>
            <person name="Howarth C."/>
            <person name="Mehta T."/>
            <person name="Neiman D."/>
            <person name="Pearson M."/>
            <person name="Roberts A."/>
            <person name="Saif S."/>
            <person name="Shea T."/>
            <person name="Shenoy N."/>
            <person name="Sisk P."/>
            <person name="Stolte C."/>
            <person name="Sykes S."/>
            <person name="White J."/>
            <person name="Yandava C."/>
            <person name="Allen-Vercoe E."/>
            <person name="Sibley C."/>
            <person name="Ambrose C.E."/>
            <person name="Strauss J."/>
            <person name="Daigneault M."/>
            <person name="Haas B."/>
            <person name="Nusbaum C."/>
            <person name="Birren B."/>
        </authorList>
    </citation>
    <scope>NUCLEOTIDE SEQUENCE [LARGE SCALE GENOMIC DNA]</scope>
    <source>
        <strain evidence="3 4">3_1_6</strain>
    </source>
</reference>
<reference evidence="3 4" key="2">
    <citation type="submission" date="2013-04" db="EMBL/GenBank/DDBJ databases">
        <title>The Genome Sequence of Bilophila wadsworthia 3_1_6.</title>
        <authorList>
            <consortium name="The Broad Institute Genomics Platform"/>
            <person name="Earl A."/>
            <person name="Ward D."/>
            <person name="Feldgarden M."/>
            <person name="Gevers D."/>
            <person name="Sibley C."/>
            <person name="Strauss J."/>
            <person name="Allen-Vercoe E."/>
            <person name="Walker B."/>
            <person name="Young S."/>
            <person name="Zeng Q."/>
            <person name="Gargeya S."/>
            <person name="Fitzgerald M."/>
            <person name="Haas B."/>
            <person name="Abouelleil A."/>
            <person name="Allen A.W."/>
            <person name="Alvarado L."/>
            <person name="Arachchi H.M."/>
            <person name="Berlin A.M."/>
            <person name="Chapman S.B."/>
            <person name="Gainer-Dewar J."/>
            <person name="Goldberg J."/>
            <person name="Griggs A."/>
            <person name="Gujja S."/>
            <person name="Hansen M."/>
            <person name="Howarth C."/>
            <person name="Imamovic A."/>
            <person name="Ireland A."/>
            <person name="Larimer J."/>
            <person name="McCowan C."/>
            <person name="Murphy C."/>
            <person name="Pearson M."/>
            <person name="Poon T.W."/>
            <person name="Priest M."/>
            <person name="Roberts A."/>
            <person name="Saif S."/>
            <person name="Shea T."/>
            <person name="Sisk P."/>
            <person name="Sykes S."/>
            <person name="Wortman J."/>
            <person name="Nusbaum C."/>
            <person name="Birren B."/>
        </authorList>
    </citation>
    <scope>NUCLEOTIDE SEQUENCE [LARGE SCALE GENOMIC DNA]</scope>
    <source>
        <strain evidence="3 4">3_1_6</strain>
    </source>
</reference>
<dbReference type="OrthoDB" id="1666683at2"/>
<dbReference type="GO" id="GO:0006355">
    <property type="term" value="P:regulation of DNA-templated transcription"/>
    <property type="evidence" value="ECO:0007669"/>
    <property type="project" value="InterPro"/>
</dbReference>
<evidence type="ECO:0000313" key="4">
    <source>
        <dbReference type="Proteomes" id="UP000006034"/>
    </source>
</evidence>
<dbReference type="HOGENOM" id="CLU_154558_12_0_7"/>
<proteinExistence type="inferred from homology"/>
<dbReference type="AlphaFoldDB" id="E5Y656"/>
<name>E5Y656_BILW3</name>
<evidence type="ECO:0000256" key="2">
    <source>
        <dbReference type="ARBA" id="ARBA00022649"/>
    </source>
</evidence>
<comment type="caution">
    <text evidence="3">The sequence shown here is derived from an EMBL/GenBank/DDBJ whole genome shotgun (WGS) entry which is preliminary data.</text>
</comment>
<dbReference type="InterPro" id="IPR007337">
    <property type="entry name" value="RelB/DinJ"/>
</dbReference>
<comment type="similarity">
    <text evidence="1">Belongs to the RelB/DinJ antitoxin family.</text>
</comment>
<gene>
    <name evidence="3" type="ORF">HMPREF0179_01669</name>
</gene>
<dbReference type="PANTHER" id="PTHR38781:SF1">
    <property type="entry name" value="ANTITOXIN DINJ-RELATED"/>
    <property type="match status" value="1"/>
</dbReference>
<protein>
    <submittedName>
        <fullName evidence="3">RelB/DinJ family addiction module antitoxin</fullName>
    </submittedName>
</protein>
<dbReference type="GO" id="GO:0015643">
    <property type="term" value="F:toxic substance binding"/>
    <property type="evidence" value="ECO:0007669"/>
    <property type="project" value="InterPro"/>
</dbReference>
<evidence type="ECO:0000256" key="1">
    <source>
        <dbReference type="ARBA" id="ARBA00010562"/>
    </source>
</evidence>
<dbReference type="RefSeq" id="WP_016361018.1">
    <property type="nucleotide sequence ID" value="NZ_KE150240.1"/>
</dbReference>